<accession>A0A6I6XM19</accession>
<protein>
    <submittedName>
        <fullName evidence="1">DUF2313 domain-containing protein</fullName>
    </submittedName>
</protein>
<dbReference type="Proteomes" id="UP000464480">
    <property type="component" value="Chromosome"/>
</dbReference>
<dbReference type="RefSeq" id="WP_159411898.1">
    <property type="nucleotide sequence ID" value="NZ_CP026115.2"/>
</dbReference>
<dbReference type="InterPro" id="IPR018755">
    <property type="entry name" value="Phage_Mu_Gp48"/>
</dbReference>
<dbReference type="Pfam" id="PF10076">
    <property type="entry name" value="Phage_Mu_Gp48"/>
    <property type="match status" value="1"/>
</dbReference>
<organism evidence="1 2">
    <name type="scientific">Pseudomonas putida</name>
    <name type="common">Arthrobacter siderocapsulatus</name>
    <dbReference type="NCBI Taxonomy" id="303"/>
    <lineage>
        <taxon>Bacteria</taxon>
        <taxon>Pseudomonadati</taxon>
        <taxon>Pseudomonadota</taxon>
        <taxon>Gammaproteobacteria</taxon>
        <taxon>Pseudomonadales</taxon>
        <taxon>Pseudomonadaceae</taxon>
        <taxon>Pseudomonas</taxon>
    </lineage>
</organism>
<dbReference type="EMBL" id="CP026115">
    <property type="protein sequence ID" value="QHG66761.1"/>
    <property type="molecule type" value="Genomic_DNA"/>
</dbReference>
<dbReference type="AlphaFoldDB" id="A0A6I6XM19"/>
<proteinExistence type="predicted"/>
<evidence type="ECO:0000313" key="2">
    <source>
        <dbReference type="Proteomes" id="UP000464480"/>
    </source>
</evidence>
<name>A0A6I6XM19_PSEPU</name>
<sequence>MKESLIEQLQALLPPVSYDPNGSRNYAQLSAEAGALYEAVQKLDGVESAIFPSSSGEYIADWERVYALTAASGASQEERIAAVEAAMADLGGQSIPYFVAIAKRLGVAATVDVNRPALTQIAVVEDPAPDGDALTEWRVNAPLSAYRTAALEALLQVRRPANTEVTVGYGKAIAESLSASSDRLFNSAHYVIPEAING</sequence>
<reference evidence="1 2" key="1">
    <citation type="submission" date="2020-02" db="EMBL/GenBank/DDBJ databases">
        <title>Pseudomonas Putida W5 Complete Genome Assembly.</title>
        <authorList>
            <person name="Yuan Z.-C."/>
            <person name="Shaw G.A."/>
            <person name="Cusano A.D."/>
            <person name="Caddey B.J."/>
            <person name="Weselowski B.J."/>
        </authorList>
    </citation>
    <scope>NUCLEOTIDE SEQUENCE [LARGE SCALE GENOMIC DNA]</scope>
    <source>
        <strain evidence="1 2">W5</strain>
    </source>
</reference>
<gene>
    <name evidence="1" type="ORF">C2H86_21105</name>
</gene>
<evidence type="ECO:0000313" key="1">
    <source>
        <dbReference type="EMBL" id="QHG66761.1"/>
    </source>
</evidence>